<dbReference type="EMBL" id="JXLP01000025">
    <property type="protein sequence ID" value="KIL74160.1"/>
    <property type="molecule type" value="Genomic_DNA"/>
</dbReference>
<proteinExistence type="predicted"/>
<protein>
    <submittedName>
        <fullName evidence="1">Uncharacterized protein</fullName>
    </submittedName>
</protein>
<accession>A0ABR5APJ1</accession>
<comment type="caution">
    <text evidence="1">The sequence shown here is derived from an EMBL/GenBank/DDBJ whole genome shotgun (WGS) entry which is preliminary data.</text>
</comment>
<reference evidence="1 2" key="1">
    <citation type="submission" date="2015-01" db="EMBL/GenBank/DDBJ databases">
        <title>Genome Assembly of Bacillus badius MTCC 1458.</title>
        <authorList>
            <person name="Verma A."/>
            <person name="Khatri I."/>
            <person name="Mual P."/>
            <person name="Subramanian S."/>
            <person name="Krishnamurthi S."/>
        </authorList>
    </citation>
    <scope>NUCLEOTIDE SEQUENCE [LARGE SCALE GENOMIC DNA]</scope>
    <source>
        <strain evidence="1 2">MTCC 1458</strain>
    </source>
</reference>
<gene>
    <name evidence="1" type="ORF">SD77_2901</name>
</gene>
<organism evidence="1 2">
    <name type="scientific">Bacillus badius</name>
    <dbReference type="NCBI Taxonomy" id="1455"/>
    <lineage>
        <taxon>Bacteria</taxon>
        <taxon>Bacillati</taxon>
        <taxon>Bacillota</taxon>
        <taxon>Bacilli</taxon>
        <taxon>Bacillales</taxon>
        <taxon>Bacillaceae</taxon>
        <taxon>Pseudobacillus</taxon>
    </lineage>
</organism>
<evidence type="ECO:0000313" key="1">
    <source>
        <dbReference type="EMBL" id="KIL74160.1"/>
    </source>
</evidence>
<keyword evidence="2" id="KW-1185">Reference proteome</keyword>
<evidence type="ECO:0000313" key="2">
    <source>
        <dbReference type="Proteomes" id="UP000031982"/>
    </source>
</evidence>
<sequence length="131" mass="14657">MKEIEIEVSGQAEEFYLSTTKGWVKVAGHSIAVGGFKFSAVPISGFILVSEVESGAKLFRVPVSEAIESYEETMLFLELNVAVQIVAVIERIGQEKMKNEINRLKAYSLKKFGQKPFTTTIDIENPNQYLH</sequence>
<name>A0ABR5APJ1_BACBA</name>
<dbReference type="RefSeq" id="WP_041114511.1">
    <property type="nucleotide sequence ID" value="NZ_JARTHD010000048.1"/>
</dbReference>
<dbReference type="Proteomes" id="UP000031982">
    <property type="component" value="Unassembled WGS sequence"/>
</dbReference>